<evidence type="ECO:0000313" key="3">
    <source>
        <dbReference type="Proteomes" id="UP000663525"/>
    </source>
</evidence>
<dbReference type="EMBL" id="CP064787">
    <property type="protein sequence ID" value="QSG05766.1"/>
    <property type="molecule type" value="Genomic_DNA"/>
</dbReference>
<feature type="transmembrane region" description="Helical" evidence="1">
    <location>
        <begin position="12"/>
        <end position="31"/>
    </location>
</feature>
<dbReference type="GO" id="GO:0008237">
    <property type="term" value="F:metallopeptidase activity"/>
    <property type="evidence" value="ECO:0007669"/>
    <property type="project" value="UniProtKB-KW"/>
</dbReference>
<reference evidence="2" key="1">
    <citation type="submission" date="2020-11" db="EMBL/GenBank/DDBJ databases">
        <title>Carbohydrate-dependent, anaerobic sulfur respiration: A novel catabolism in halophilic archaea.</title>
        <authorList>
            <person name="Sorokin D.Y."/>
            <person name="Messina E."/>
            <person name="Smedile F."/>
            <person name="La Cono V."/>
            <person name="Hallsworth J.E."/>
            <person name="Yakimov M.M."/>
        </authorList>
    </citation>
    <scope>NUCLEOTIDE SEQUENCE</scope>
    <source>
        <strain evidence="2">HSR12-1</strain>
    </source>
</reference>
<accession>A0A897N5X3</accession>
<keyword evidence="1" id="KW-0812">Transmembrane</keyword>
<dbReference type="RefSeq" id="WP_229115572.1">
    <property type="nucleotide sequence ID" value="NZ_CP064787.1"/>
</dbReference>
<dbReference type="Proteomes" id="UP000663525">
    <property type="component" value="Chromosome"/>
</dbReference>
<keyword evidence="1" id="KW-1133">Transmembrane helix</keyword>
<proteinExistence type="predicted"/>
<dbReference type="GO" id="GO:0006508">
    <property type="term" value="P:proteolysis"/>
    <property type="evidence" value="ECO:0007669"/>
    <property type="project" value="UniProtKB-KW"/>
</dbReference>
<name>A0A897N5X3_9EURY</name>
<organism evidence="2 3">
    <name type="scientific">Halapricum desulfuricans</name>
    <dbReference type="NCBI Taxonomy" id="2841257"/>
    <lineage>
        <taxon>Archaea</taxon>
        <taxon>Methanobacteriati</taxon>
        <taxon>Methanobacteriota</taxon>
        <taxon>Stenosarchaea group</taxon>
        <taxon>Halobacteria</taxon>
        <taxon>Halobacteriales</taxon>
        <taxon>Haloarculaceae</taxon>
        <taxon>Halapricum</taxon>
    </lineage>
</organism>
<evidence type="ECO:0000313" key="2">
    <source>
        <dbReference type="EMBL" id="QSG05766.1"/>
    </source>
</evidence>
<keyword evidence="2" id="KW-0378">Hydrolase</keyword>
<keyword evidence="2" id="KW-0482">Metalloprotease</keyword>
<keyword evidence="2" id="KW-0645">Protease</keyword>
<keyword evidence="1" id="KW-0472">Membrane</keyword>
<dbReference type="GeneID" id="68855024"/>
<gene>
    <name evidence="2" type="ORF">HSR121_1423</name>
</gene>
<sequence length="351" mass="37251">MLSRFQELSGSAVSVVLVVLFAGAVVTVVVLEPGATAGADDGPSVESVSGTGTVTVTYTDSSGASDQFTIAGVDPALASPERGWAIVDRSSLPSALRAVDDDPGNGVVGFGEWALVGAVETATVPIDGTELSVVVPAGRDVDPVRKAGFVEAFAGPYSLSPSDERRVVLVSVPDTLPHEGLMYADDRGYVTVEAFWDGDAHSVWIHEYVHARQDFRTAGGMAWFREASARYLSARFMQEQYEGVTAADLRDELAAGSERVVLANRTSWAGTTDHYRAGARLLGAVDAEIRAETGGEHTLVDVFRAMNAAAESITVERFVELVERRTGGDEQWIAAAIRGDWTAVPENGRFG</sequence>
<protein>
    <submittedName>
        <fullName evidence="2">Putative metalloprotease, contains C-terminal PDZ domain</fullName>
    </submittedName>
</protein>
<evidence type="ECO:0000256" key="1">
    <source>
        <dbReference type="SAM" id="Phobius"/>
    </source>
</evidence>
<dbReference type="AlphaFoldDB" id="A0A897N5X3"/>